<feature type="transmembrane region" description="Helical" evidence="1">
    <location>
        <begin position="20"/>
        <end position="39"/>
    </location>
</feature>
<name>A0A398CDT2_9BACL</name>
<sequence length="464" mass="49115">MLSFRGMRDRNVFRNERGSILLYCMGILLVLVIVTPVILNGLSTQRLSTARMESDIQVNTLASGAAEAFLQHVGTNGNISKITTYQGWGEKTITLPNGNKVVLKQSAKNASGPVSASSININTLTNTGDPLIVTIEATSGKSSSKVYRYNLSATSSVPTVNSSQPKKITDSLSPGIKYVLTANEQNTTPPAPVAFKWDDEKLYTAINNKRDALVTEIKANITKYEAIGNNLKCGDCLGNPTIKKEPGTLTVSGSISRGGPSDPVILIVGSINVAASGGTLTVYGDVIADSIATINNGPGKLYIKGNLYSKNGINLNNPGDELIVDGRIYAKDTFQIEGPSDTTKVTKVTAESIVATNLYIRGNSKVTLTINDSIIVNAFEGISTDQMNITVTKSDLLAATSIKLNNSYNISAGGVIAGGYWIDRNRTTGSITASGAATALQCSDGSSIFTKCSSGNLAFQYKRK</sequence>
<dbReference type="Proteomes" id="UP000266340">
    <property type="component" value="Unassembled WGS sequence"/>
</dbReference>
<dbReference type="OrthoDB" id="2552500at2"/>
<proteinExistence type="predicted"/>
<gene>
    <name evidence="2" type="ORF">D3H35_23525</name>
</gene>
<dbReference type="AlphaFoldDB" id="A0A398CDT2"/>
<dbReference type="RefSeq" id="WP_119151605.1">
    <property type="nucleotide sequence ID" value="NZ_JBHSOV010000052.1"/>
</dbReference>
<dbReference type="EMBL" id="QXJM01000040">
    <property type="protein sequence ID" value="RIE01346.1"/>
    <property type="molecule type" value="Genomic_DNA"/>
</dbReference>
<keyword evidence="1" id="KW-1133">Transmembrane helix</keyword>
<reference evidence="2 3" key="1">
    <citation type="submission" date="2018-09" db="EMBL/GenBank/DDBJ databases">
        <title>Cohnella cavernae sp. nov., isolated from a karst cave.</title>
        <authorList>
            <person name="Zhu H."/>
        </authorList>
    </citation>
    <scope>NUCLEOTIDE SEQUENCE [LARGE SCALE GENOMIC DNA]</scope>
    <source>
        <strain evidence="2 3">K2E09-144</strain>
    </source>
</reference>
<keyword evidence="1" id="KW-0812">Transmembrane</keyword>
<organism evidence="2 3">
    <name type="scientific">Cohnella faecalis</name>
    <dbReference type="NCBI Taxonomy" id="2315694"/>
    <lineage>
        <taxon>Bacteria</taxon>
        <taxon>Bacillati</taxon>
        <taxon>Bacillota</taxon>
        <taxon>Bacilli</taxon>
        <taxon>Bacillales</taxon>
        <taxon>Paenibacillaceae</taxon>
        <taxon>Cohnella</taxon>
    </lineage>
</organism>
<evidence type="ECO:0000313" key="3">
    <source>
        <dbReference type="Proteomes" id="UP000266340"/>
    </source>
</evidence>
<keyword evidence="1" id="KW-0472">Membrane</keyword>
<keyword evidence="3" id="KW-1185">Reference proteome</keyword>
<comment type="caution">
    <text evidence="2">The sequence shown here is derived from an EMBL/GenBank/DDBJ whole genome shotgun (WGS) entry which is preliminary data.</text>
</comment>
<accession>A0A398CDT2</accession>
<protein>
    <submittedName>
        <fullName evidence="2">Uncharacterized protein</fullName>
    </submittedName>
</protein>
<evidence type="ECO:0000313" key="2">
    <source>
        <dbReference type="EMBL" id="RIE01346.1"/>
    </source>
</evidence>
<evidence type="ECO:0000256" key="1">
    <source>
        <dbReference type="SAM" id="Phobius"/>
    </source>
</evidence>